<evidence type="ECO:0000313" key="2">
    <source>
        <dbReference type="Proteomes" id="UP000526408"/>
    </source>
</evidence>
<organism evidence="1 2">
    <name type="scientific">Roseicyclus persicicus</name>
    <dbReference type="NCBI Taxonomy" id="2650661"/>
    <lineage>
        <taxon>Bacteria</taxon>
        <taxon>Pseudomonadati</taxon>
        <taxon>Pseudomonadota</taxon>
        <taxon>Alphaproteobacteria</taxon>
        <taxon>Rhodobacterales</taxon>
        <taxon>Roseobacteraceae</taxon>
        <taxon>Roseicyclus</taxon>
    </lineage>
</organism>
<dbReference type="AlphaFoldDB" id="A0A7X6GY52"/>
<gene>
    <name evidence="1" type="ORF">HCU73_08155</name>
</gene>
<sequence length="84" mass="8819">MLPRLFALACLACLAACGPSRPDLASRISAEGRAADFPALQPLGPLLDRSDALLPRSAAREGAALEARAADLRRRAALLRAMPL</sequence>
<reference evidence="1 2" key="1">
    <citation type="submission" date="2020-04" db="EMBL/GenBank/DDBJ databases">
        <authorList>
            <person name="Yoon J."/>
        </authorList>
    </citation>
    <scope>NUCLEOTIDE SEQUENCE [LARGE SCALE GENOMIC DNA]</scope>
    <source>
        <strain evidence="1 2">KMU-115</strain>
    </source>
</reference>
<accession>A0A7X6GY52</accession>
<name>A0A7X6GY52_9RHOB</name>
<dbReference type="EMBL" id="JAAZQQ010000002">
    <property type="protein sequence ID" value="NKX44559.1"/>
    <property type="molecule type" value="Genomic_DNA"/>
</dbReference>
<protein>
    <submittedName>
        <fullName evidence="1">Uncharacterized protein</fullName>
    </submittedName>
</protein>
<comment type="caution">
    <text evidence="1">The sequence shown here is derived from an EMBL/GenBank/DDBJ whole genome shotgun (WGS) entry which is preliminary data.</text>
</comment>
<dbReference type="Proteomes" id="UP000526408">
    <property type="component" value="Unassembled WGS sequence"/>
</dbReference>
<keyword evidence="2" id="KW-1185">Reference proteome</keyword>
<proteinExistence type="predicted"/>
<evidence type="ECO:0000313" key="1">
    <source>
        <dbReference type="EMBL" id="NKX44559.1"/>
    </source>
</evidence>
<dbReference type="RefSeq" id="WP_168622925.1">
    <property type="nucleotide sequence ID" value="NZ_JAAZQQ010000002.1"/>
</dbReference>